<organism evidence="3 4">
    <name type="scientific">Rothia dentocariosa (strain ATCC 17931 / CDC X599 / XDIA)</name>
    <dbReference type="NCBI Taxonomy" id="762948"/>
    <lineage>
        <taxon>Bacteria</taxon>
        <taxon>Bacillati</taxon>
        <taxon>Actinomycetota</taxon>
        <taxon>Actinomycetes</taxon>
        <taxon>Micrococcales</taxon>
        <taxon>Micrococcaceae</taxon>
        <taxon>Rothia</taxon>
    </lineage>
</organism>
<dbReference type="EMBL" id="CP002280">
    <property type="protein sequence ID" value="ADP40189.1"/>
    <property type="molecule type" value="Genomic_DNA"/>
</dbReference>
<evidence type="ECO:0000313" key="3">
    <source>
        <dbReference type="EMBL" id="ADP40189.1"/>
    </source>
</evidence>
<reference evidence="4" key="1">
    <citation type="submission" date="2010-10" db="EMBL/GenBank/DDBJ databases">
        <title>The complete genome of Rothia dentocariosa ATCC 17931.</title>
        <authorList>
            <person name="Muzny D."/>
            <person name="Qin X."/>
            <person name="Buhay C."/>
            <person name="Dugan-Rocha S."/>
            <person name="Ding Y."/>
            <person name="Chen G."/>
            <person name="Hawes A."/>
            <person name="Holder M."/>
            <person name="Jhangiani S."/>
            <person name="Johnson A."/>
            <person name="Khan Z."/>
            <person name="Li Z."/>
            <person name="Liu W."/>
            <person name="Liu X."/>
            <person name="Perez L."/>
            <person name="Shen H."/>
            <person name="Wang Q."/>
            <person name="Watt J."/>
            <person name="Xi L."/>
            <person name="Xin Y."/>
            <person name="Zhou J."/>
            <person name="Deng J."/>
            <person name="Jiang H."/>
            <person name="Liu Y."/>
            <person name="Qu J."/>
            <person name="Song X.-Z."/>
            <person name="Zhang L."/>
            <person name="Villasana D."/>
            <person name="Johnson A."/>
            <person name="Liu J."/>
            <person name="Liyanage D."/>
            <person name="Lorensuhewa L."/>
            <person name="Robinson T."/>
            <person name="Song A."/>
            <person name="Song B.-B."/>
            <person name="Dinh H."/>
            <person name="Thornton R."/>
            <person name="Coyle M."/>
            <person name="Francisco L."/>
            <person name="Jackson L."/>
            <person name="Javaid M."/>
            <person name="Korchina V."/>
            <person name="Kovar C."/>
            <person name="Mata R."/>
            <person name="Mathew T."/>
            <person name="Ngo R."/>
            <person name="Nguyen L."/>
            <person name="Nguyen N."/>
            <person name="Okwuonu G."/>
            <person name="Ongeri F."/>
            <person name="Pham C."/>
            <person name="Simmons D."/>
            <person name="Wilczek-Boney K."/>
            <person name="Hale W."/>
            <person name="Jakkamsetti A."/>
            <person name="Pham P."/>
            <person name="Ruth R."/>
            <person name="San Lucas F."/>
            <person name="Warren J."/>
            <person name="Zhang J."/>
            <person name="Zhao Z."/>
            <person name="Zhou C."/>
            <person name="Zhu D."/>
            <person name="Lee S."/>
            <person name="Bess C."/>
            <person name="Blankenburg K."/>
            <person name="Forbes L."/>
            <person name="Fu Q."/>
            <person name="Gubbala S."/>
            <person name="Hirani K."/>
            <person name="Jayaseelan J.C."/>
            <person name="Lara F."/>
            <person name="Munidasa M."/>
            <person name="Palculict T."/>
            <person name="Patil S."/>
            <person name="Pu L.-L."/>
            <person name="Saada N."/>
            <person name="Tang L."/>
            <person name="Weissenberger G."/>
            <person name="Zhu Y."/>
            <person name="Hemphill L."/>
            <person name="Shang Y."/>
            <person name="Youmans B."/>
            <person name="Ayvaz T."/>
            <person name="Ross M."/>
            <person name="Santibanez J."/>
            <person name="Aqrawi P."/>
            <person name="Gross S."/>
            <person name="Joshi V."/>
            <person name="Fowler G."/>
            <person name="Nazareth L."/>
            <person name="Reid J."/>
            <person name="Worley K."/>
            <person name="Petrosino J."/>
            <person name="Highlander S."/>
            <person name="Gibbs R."/>
        </authorList>
    </citation>
    <scope>NUCLEOTIDE SEQUENCE [LARGE SCALE GENOMIC DNA]</scope>
    <source>
        <strain evidence="4">ATCC 17931 / CDC X599 / XDIA</strain>
    </source>
</reference>
<keyword evidence="2" id="KW-0812">Transmembrane</keyword>
<dbReference type="AlphaFoldDB" id="E3H241"/>
<dbReference type="HOGENOM" id="CLU_1642442_0_0_11"/>
<evidence type="ECO:0000256" key="1">
    <source>
        <dbReference type="SAM" id="MobiDB-lite"/>
    </source>
</evidence>
<evidence type="ECO:0000313" key="4">
    <source>
        <dbReference type="Proteomes" id="UP000000387"/>
    </source>
</evidence>
<accession>E3H241</accession>
<feature type="compositionally biased region" description="Acidic residues" evidence="1">
    <location>
        <begin position="132"/>
        <end position="150"/>
    </location>
</feature>
<sequence length="161" mass="18006">MITFAWWILAVIFGFISPFEACQSIFKWVTAPDWEGWGNILRNTAGWAALIAAIATVTVALKTNTTRAKEAASADFRDQMQWAADHLGEDVTPYQFVYALMLVERYAKLPPTLLSDEDKELAVRLQALIEESTDISEDTEQNEVSDENDEATSNSEPNTVN</sequence>
<evidence type="ECO:0000256" key="2">
    <source>
        <dbReference type="SAM" id="Phobius"/>
    </source>
</evidence>
<feature type="transmembrane region" description="Helical" evidence="2">
    <location>
        <begin position="45"/>
        <end position="61"/>
    </location>
</feature>
<feature type="compositionally biased region" description="Polar residues" evidence="1">
    <location>
        <begin position="151"/>
        <end position="161"/>
    </location>
</feature>
<protein>
    <submittedName>
        <fullName evidence="3">Uncharacterized protein</fullName>
    </submittedName>
</protein>
<proteinExistence type="predicted"/>
<feature type="region of interest" description="Disordered" evidence="1">
    <location>
        <begin position="132"/>
        <end position="161"/>
    </location>
</feature>
<gene>
    <name evidence="3" type="ordered locus">HMPREF0733_10731</name>
</gene>
<keyword evidence="2" id="KW-1133">Transmembrane helix</keyword>
<dbReference type="Proteomes" id="UP000000387">
    <property type="component" value="Chromosome"/>
</dbReference>
<keyword evidence="2" id="KW-0472">Membrane</keyword>
<dbReference type="KEGG" id="rdn:HMPREF0733_10731"/>
<name>E3H241_ROTDC</name>